<comment type="similarity">
    <text evidence="1 3">Belongs to the D-isomer specific 2-hydroxyacid dehydrogenase family.</text>
</comment>
<dbReference type="InterPro" id="IPR036291">
    <property type="entry name" value="NAD(P)-bd_dom_sf"/>
</dbReference>
<proteinExistence type="inferred from homology"/>
<organism evidence="6 7">
    <name type="scientific">Rubrivivax benzoatilyticus</name>
    <dbReference type="NCBI Taxonomy" id="316997"/>
    <lineage>
        <taxon>Bacteria</taxon>
        <taxon>Pseudomonadati</taxon>
        <taxon>Pseudomonadota</taxon>
        <taxon>Betaproteobacteria</taxon>
        <taxon>Burkholderiales</taxon>
        <taxon>Sphaerotilaceae</taxon>
        <taxon>Rubrivivax</taxon>
    </lineage>
</organism>
<dbReference type="EMBL" id="JAAOCD010000002">
    <property type="protein sequence ID" value="NHK97932.1"/>
    <property type="molecule type" value="Genomic_DNA"/>
</dbReference>
<reference evidence="6 7" key="1">
    <citation type="submission" date="2020-03" db="EMBL/GenBank/DDBJ databases">
        <title>Rubrivivax benzoatilyticus JA2 (sequenced after 10 years sub-culturing).</title>
        <authorList>
            <person name="Gupta D."/>
            <person name="Chintalapati S."/>
            <person name="Chintalapati V.R."/>
        </authorList>
    </citation>
    <scope>NUCLEOTIDE SEQUENCE [LARGE SCALE GENOMIC DNA]</scope>
    <source>
        <strain evidence="6 7">JA2-Mal</strain>
    </source>
</reference>
<evidence type="ECO:0000313" key="6">
    <source>
        <dbReference type="EMBL" id="NHK97932.1"/>
    </source>
</evidence>
<evidence type="ECO:0000259" key="4">
    <source>
        <dbReference type="Pfam" id="PF00389"/>
    </source>
</evidence>
<protein>
    <submittedName>
        <fullName evidence="6">Phosphoglycerate dehydrogenase</fullName>
    </submittedName>
</protein>
<dbReference type="InterPro" id="IPR006139">
    <property type="entry name" value="D-isomer_2_OHA_DH_cat_dom"/>
</dbReference>
<name>A0ABX0HVU3_9BURK</name>
<feature type="domain" description="D-isomer specific 2-hydroxyacid dehydrogenase NAD-binding" evidence="5">
    <location>
        <begin position="113"/>
        <end position="285"/>
    </location>
</feature>
<dbReference type="Pfam" id="PF00389">
    <property type="entry name" value="2-Hacid_dh"/>
    <property type="match status" value="1"/>
</dbReference>
<dbReference type="SUPFAM" id="SSF51735">
    <property type="entry name" value="NAD(P)-binding Rossmann-fold domains"/>
    <property type="match status" value="1"/>
</dbReference>
<evidence type="ECO:0000313" key="7">
    <source>
        <dbReference type="Proteomes" id="UP000802098"/>
    </source>
</evidence>
<keyword evidence="2 3" id="KW-0560">Oxidoreductase</keyword>
<dbReference type="InterPro" id="IPR029753">
    <property type="entry name" value="D-isomer_DH_CS"/>
</dbReference>
<dbReference type="InterPro" id="IPR050223">
    <property type="entry name" value="D-isomer_2-hydroxyacid_DH"/>
</dbReference>
<comment type="caution">
    <text evidence="6">The sequence shown here is derived from an EMBL/GenBank/DDBJ whole genome shotgun (WGS) entry which is preliminary data.</text>
</comment>
<dbReference type="CDD" id="cd12172">
    <property type="entry name" value="PGDH_like_2"/>
    <property type="match status" value="1"/>
</dbReference>
<dbReference type="PROSITE" id="PS00671">
    <property type="entry name" value="D_2_HYDROXYACID_DH_3"/>
    <property type="match status" value="1"/>
</dbReference>
<feature type="domain" description="D-isomer specific 2-hydroxyacid dehydrogenase catalytic" evidence="4">
    <location>
        <begin position="34"/>
        <end position="308"/>
    </location>
</feature>
<dbReference type="PROSITE" id="PS00065">
    <property type="entry name" value="D_2_HYDROXYACID_DH_1"/>
    <property type="match status" value="1"/>
</dbReference>
<dbReference type="PANTHER" id="PTHR10996:SF283">
    <property type="entry name" value="GLYOXYLATE_HYDROXYPYRUVATE REDUCTASE B"/>
    <property type="match status" value="1"/>
</dbReference>
<dbReference type="InterPro" id="IPR006140">
    <property type="entry name" value="D-isomer_DH_NAD-bd"/>
</dbReference>
<dbReference type="PANTHER" id="PTHR10996">
    <property type="entry name" value="2-HYDROXYACID DEHYDROGENASE-RELATED"/>
    <property type="match status" value="1"/>
</dbReference>
<dbReference type="Pfam" id="PF02826">
    <property type="entry name" value="2-Hacid_dh_C"/>
    <property type="match status" value="1"/>
</dbReference>
<dbReference type="SUPFAM" id="SSF52283">
    <property type="entry name" value="Formate/glycerate dehydrogenase catalytic domain-like"/>
    <property type="match status" value="1"/>
</dbReference>
<accession>A0ABX0HVU3</accession>
<sequence length="323" mass="34208">MPPRHVAVLSRSFSAHPQLRSELLARCPGARFNDSGRTLAGDDLVRFLAGADAAVVALEKLDAPTLARLPDLQTIGKYGVGLDNVDLAACQRQGIRVGWTGGVNRRSVAELTIAFMIDALRHVVRSNREILAGQFRQIQGRQLSGRTVGVVGCGHVGKEVVRLLRAFDCRVLVHDLAPDPAFCAETGAEPSALDPLLAASDVVTLHLPLTPATRLLFDGTRLARMRPGAVLVNTARGGIVDEPALAVALAEGRLGAAAFDVFLPEPPVDRSLVDLPNFIATGHIGGSSAEAVLAMGRAAIEGLFNAVDALDHLPPYLRDEQAT</sequence>
<dbReference type="InterPro" id="IPR029752">
    <property type="entry name" value="D-isomer_DH_CS1"/>
</dbReference>
<dbReference type="PROSITE" id="PS00670">
    <property type="entry name" value="D_2_HYDROXYACID_DH_2"/>
    <property type="match status" value="1"/>
</dbReference>
<dbReference type="Proteomes" id="UP000802098">
    <property type="component" value="Unassembled WGS sequence"/>
</dbReference>
<gene>
    <name evidence="6" type="ORF">G7087_06045</name>
</gene>
<evidence type="ECO:0000256" key="2">
    <source>
        <dbReference type="ARBA" id="ARBA00023002"/>
    </source>
</evidence>
<keyword evidence="7" id="KW-1185">Reference proteome</keyword>
<dbReference type="Gene3D" id="3.40.50.720">
    <property type="entry name" value="NAD(P)-binding Rossmann-like Domain"/>
    <property type="match status" value="2"/>
</dbReference>
<evidence type="ECO:0000256" key="1">
    <source>
        <dbReference type="ARBA" id="ARBA00005854"/>
    </source>
</evidence>
<evidence type="ECO:0000256" key="3">
    <source>
        <dbReference type="RuleBase" id="RU003719"/>
    </source>
</evidence>
<dbReference type="RefSeq" id="WP_009856534.1">
    <property type="nucleotide sequence ID" value="NZ_JAAOCD010000002.1"/>
</dbReference>
<evidence type="ECO:0000259" key="5">
    <source>
        <dbReference type="Pfam" id="PF02826"/>
    </source>
</evidence>